<evidence type="ECO:0000256" key="3">
    <source>
        <dbReference type="ARBA" id="ARBA00022989"/>
    </source>
</evidence>
<evidence type="ECO:0000256" key="2">
    <source>
        <dbReference type="ARBA" id="ARBA00022692"/>
    </source>
</evidence>
<evidence type="ECO:0000256" key="4">
    <source>
        <dbReference type="ARBA" id="ARBA00023136"/>
    </source>
</evidence>
<proteinExistence type="predicted"/>
<comment type="caution">
    <text evidence="7">The sequence shown here is derived from an EMBL/GenBank/DDBJ whole genome shotgun (WGS) entry which is preliminary data.</text>
</comment>
<gene>
    <name evidence="7" type="ORF">T310_3638</name>
</gene>
<reference evidence="7 8" key="1">
    <citation type="submission" date="2015-04" db="EMBL/GenBank/DDBJ databases">
        <authorList>
            <person name="Heijne W.H."/>
            <person name="Fedorova N.D."/>
            <person name="Nierman W.C."/>
            <person name="Vollebregt A.W."/>
            <person name="Zhao Z."/>
            <person name="Wu L."/>
            <person name="Kumar M."/>
            <person name="Stam H."/>
            <person name="van den Berg M.A."/>
            <person name="Pel H.J."/>
        </authorList>
    </citation>
    <scope>NUCLEOTIDE SEQUENCE [LARGE SCALE GENOMIC DNA]</scope>
    <source>
        <strain evidence="7 8">CBS 393.64</strain>
    </source>
</reference>
<keyword evidence="2 5" id="KW-0812">Transmembrane</keyword>
<protein>
    <recommendedName>
        <fullName evidence="6">MARVEL domain-containing protein</fullName>
    </recommendedName>
</protein>
<feature type="transmembrane region" description="Helical" evidence="5">
    <location>
        <begin position="43"/>
        <end position="63"/>
    </location>
</feature>
<feature type="domain" description="MARVEL" evidence="6">
    <location>
        <begin position="15"/>
        <end position="134"/>
    </location>
</feature>
<dbReference type="AlphaFoldDB" id="A0A0F4YXG9"/>
<dbReference type="GO" id="GO:0016020">
    <property type="term" value="C:membrane"/>
    <property type="evidence" value="ECO:0007669"/>
    <property type="project" value="UniProtKB-SubCell"/>
</dbReference>
<name>A0A0F4YXG9_RASE3</name>
<keyword evidence="8" id="KW-1185">Reference proteome</keyword>
<dbReference type="PANTHER" id="PTHR39608:SF2">
    <property type="entry name" value="MARVEL DOMAIN-CONTAINING PROTEIN"/>
    <property type="match status" value="1"/>
</dbReference>
<sequence>MGISTTILRPIALLDRFLQWSSAVIVMGLDSYFIRHHHGGVHLIYNECIAVISVVFFLPAFISPFVPNILSRFVLLIDIIFSYLWLTAFIFTAQDFQYGDCLAKNPAGVSCSKKRAAESFTWLAFFFTFVGIFLELFNLWSTRRSSSPVEKNGGRAGETTA</sequence>
<dbReference type="Proteomes" id="UP000053958">
    <property type="component" value="Unassembled WGS sequence"/>
</dbReference>
<evidence type="ECO:0000313" key="8">
    <source>
        <dbReference type="Proteomes" id="UP000053958"/>
    </source>
</evidence>
<accession>A0A0F4YXG9</accession>
<evidence type="ECO:0000256" key="5">
    <source>
        <dbReference type="SAM" id="Phobius"/>
    </source>
</evidence>
<dbReference type="GeneID" id="25315987"/>
<feature type="transmembrane region" description="Helical" evidence="5">
    <location>
        <begin position="120"/>
        <end position="140"/>
    </location>
</feature>
<organism evidence="7 8">
    <name type="scientific">Rasamsonia emersonii (strain ATCC 16479 / CBS 393.64 / IMI 116815)</name>
    <dbReference type="NCBI Taxonomy" id="1408163"/>
    <lineage>
        <taxon>Eukaryota</taxon>
        <taxon>Fungi</taxon>
        <taxon>Dikarya</taxon>
        <taxon>Ascomycota</taxon>
        <taxon>Pezizomycotina</taxon>
        <taxon>Eurotiomycetes</taxon>
        <taxon>Eurotiomycetidae</taxon>
        <taxon>Eurotiales</taxon>
        <taxon>Trichocomaceae</taxon>
        <taxon>Rasamsonia</taxon>
    </lineage>
</organism>
<keyword evidence="4 5" id="KW-0472">Membrane</keyword>
<comment type="subcellular location">
    <subcellularLocation>
        <location evidence="1">Membrane</location>
        <topology evidence="1">Multi-pass membrane protein</topology>
    </subcellularLocation>
</comment>
<feature type="transmembrane region" description="Helical" evidence="5">
    <location>
        <begin position="69"/>
        <end position="91"/>
    </location>
</feature>
<feature type="transmembrane region" description="Helical" evidence="5">
    <location>
        <begin position="17"/>
        <end position="34"/>
    </location>
</feature>
<dbReference type="Pfam" id="PF01284">
    <property type="entry name" value="MARVEL"/>
    <property type="match status" value="1"/>
</dbReference>
<evidence type="ECO:0000259" key="6">
    <source>
        <dbReference type="Pfam" id="PF01284"/>
    </source>
</evidence>
<keyword evidence="3 5" id="KW-1133">Transmembrane helix</keyword>
<dbReference type="RefSeq" id="XP_013328920.1">
    <property type="nucleotide sequence ID" value="XM_013473466.1"/>
</dbReference>
<dbReference type="EMBL" id="LASV01000144">
    <property type="protein sequence ID" value="KKA22308.1"/>
    <property type="molecule type" value="Genomic_DNA"/>
</dbReference>
<dbReference type="PANTHER" id="PTHR39608">
    <property type="entry name" value="INTEGRAL MEMBRANE PROTEIN (AFU_ORTHOLOGUE AFUA_5G08640)"/>
    <property type="match status" value="1"/>
</dbReference>
<evidence type="ECO:0000256" key="1">
    <source>
        <dbReference type="ARBA" id="ARBA00004141"/>
    </source>
</evidence>
<dbReference type="OrthoDB" id="20872at2759"/>
<evidence type="ECO:0000313" key="7">
    <source>
        <dbReference type="EMBL" id="KKA22308.1"/>
    </source>
</evidence>
<dbReference type="STRING" id="1408163.A0A0F4YXG9"/>
<dbReference type="InterPro" id="IPR008253">
    <property type="entry name" value="Marvel"/>
</dbReference>